<name>A0A1E5NA01_9SPIR</name>
<dbReference type="Proteomes" id="UP000095247">
    <property type="component" value="Unassembled WGS sequence"/>
</dbReference>
<gene>
    <name evidence="1" type="ORF">BFL38_00075</name>
</gene>
<sequence length="115" mass="13208">MADIEIVDLEEFSNKKAVYAKLGKYKINVNDIPVGLALKISDYSQSIAEKGFLDSQTVIEDIVIPLIQRQDKNTCREDILEDFNYDQLIKIFRMIMDGFYKAGIDAPNEDKKKEN</sequence>
<dbReference type="RefSeq" id="WP_013113819.1">
    <property type="nucleotide sequence ID" value="NZ_MDCO01000015.1"/>
</dbReference>
<dbReference type="EMBL" id="MDCO01000015">
    <property type="protein sequence ID" value="OEJ13000.1"/>
    <property type="molecule type" value="Genomic_DNA"/>
</dbReference>
<evidence type="ECO:0000313" key="1">
    <source>
        <dbReference type="EMBL" id="OEJ13000.1"/>
    </source>
</evidence>
<evidence type="ECO:0000313" key="2">
    <source>
        <dbReference type="Proteomes" id="UP000095247"/>
    </source>
</evidence>
<comment type="caution">
    <text evidence="1">The sequence shown here is derived from an EMBL/GenBank/DDBJ whole genome shotgun (WGS) entry which is preliminary data.</text>
</comment>
<protein>
    <submittedName>
        <fullName evidence="1">Uncharacterized protein</fullName>
    </submittedName>
</protein>
<dbReference type="AlphaFoldDB" id="A0A1E5NA01"/>
<proteinExistence type="predicted"/>
<accession>A0A1E5NA01</accession>
<organism evidence="1 2">
    <name type="scientific">Brachyspira hampsonii</name>
    <dbReference type="NCBI Taxonomy" id="1287055"/>
    <lineage>
        <taxon>Bacteria</taxon>
        <taxon>Pseudomonadati</taxon>
        <taxon>Spirochaetota</taxon>
        <taxon>Spirochaetia</taxon>
        <taxon>Brachyspirales</taxon>
        <taxon>Brachyspiraceae</taxon>
        <taxon>Brachyspira</taxon>
    </lineage>
</organism>
<reference evidence="1 2" key="1">
    <citation type="submission" date="2016-08" db="EMBL/GenBank/DDBJ databases">
        <title>Characterization and recognition of Brachyspira hampsonii sp. nov., a novel intestinal spirochete that is pathogenic to pigs.</title>
        <authorList>
            <person name="Mirajkar N."/>
            <person name="La T."/>
            <person name="Phillips N."/>
            <person name="Hampson D."/>
            <person name="Gebhart C."/>
        </authorList>
    </citation>
    <scope>NUCLEOTIDE SEQUENCE [LARGE SCALE GENOMIC DNA]</scope>
    <source>
        <strain evidence="1 2">P280/1</strain>
    </source>
</reference>